<feature type="transmembrane region" description="Helical" evidence="14">
    <location>
        <begin position="305"/>
        <end position="327"/>
    </location>
</feature>
<dbReference type="SUPFAM" id="SSF55874">
    <property type="entry name" value="ATPase domain of HSP90 chaperone/DNA topoisomerase II/histidine kinase"/>
    <property type="match status" value="1"/>
</dbReference>
<dbReference type="SUPFAM" id="SSF158472">
    <property type="entry name" value="HAMP domain-like"/>
    <property type="match status" value="1"/>
</dbReference>
<dbReference type="Gene3D" id="3.30.565.10">
    <property type="entry name" value="Histidine kinase-like ATPase, C-terminal domain"/>
    <property type="match status" value="1"/>
</dbReference>
<comment type="caution">
    <text evidence="17">The sequence shown here is derived from an EMBL/GenBank/DDBJ whole genome shotgun (WGS) entry which is preliminary data.</text>
</comment>
<evidence type="ECO:0000259" key="15">
    <source>
        <dbReference type="PROSITE" id="PS50109"/>
    </source>
</evidence>
<keyword evidence="9 17" id="KW-0418">Kinase</keyword>
<dbReference type="EMBL" id="JAUSTZ010000004">
    <property type="protein sequence ID" value="MDQ0226258.1"/>
    <property type="molecule type" value="Genomic_DNA"/>
</dbReference>
<reference evidence="17 18" key="1">
    <citation type="submission" date="2023-07" db="EMBL/GenBank/DDBJ databases">
        <title>Genomic Encyclopedia of Type Strains, Phase IV (KMG-IV): sequencing the most valuable type-strain genomes for metagenomic binning, comparative biology and taxonomic classification.</title>
        <authorList>
            <person name="Goeker M."/>
        </authorList>
    </citation>
    <scope>NUCLEOTIDE SEQUENCE [LARGE SCALE GENOMIC DNA]</scope>
    <source>
        <strain evidence="17 18">DSM 17723</strain>
    </source>
</reference>
<evidence type="ECO:0000256" key="13">
    <source>
        <dbReference type="ARBA" id="ARBA00023136"/>
    </source>
</evidence>
<keyword evidence="7 14" id="KW-0812">Transmembrane</keyword>
<dbReference type="Proteomes" id="UP001232245">
    <property type="component" value="Unassembled WGS sequence"/>
</dbReference>
<feature type="domain" description="Histidine kinase" evidence="15">
    <location>
        <begin position="486"/>
        <end position="597"/>
    </location>
</feature>
<accession>A0ABT9Z1Y3</accession>
<organism evidence="17 18">
    <name type="scientific">Metabacillus niabensis</name>
    <dbReference type="NCBI Taxonomy" id="324854"/>
    <lineage>
        <taxon>Bacteria</taxon>
        <taxon>Bacillati</taxon>
        <taxon>Bacillota</taxon>
        <taxon>Bacilli</taxon>
        <taxon>Bacillales</taxon>
        <taxon>Bacillaceae</taxon>
        <taxon>Metabacillus</taxon>
    </lineage>
</organism>
<protein>
    <recommendedName>
        <fullName evidence="3">histidine kinase</fullName>
        <ecNumber evidence="3">2.7.13.3</ecNumber>
    </recommendedName>
</protein>
<evidence type="ECO:0000256" key="3">
    <source>
        <dbReference type="ARBA" id="ARBA00012438"/>
    </source>
</evidence>
<evidence type="ECO:0000256" key="9">
    <source>
        <dbReference type="ARBA" id="ARBA00022777"/>
    </source>
</evidence>
<evidence type="ECO:0000256" key="5">
    <source>
        <dbReference type="ARBA" id="ARBA00022553"/>
    </source>
</evidence>
<keyword evidence="10" id="KW-0067">ATP-binding</keyword>
<dbReference type="InterPro" id="IPR005467">
    <property type="entry name" value="His_kinase_dom"/>
</dbReference>
<keyword evidence="18" id="KW-1185">Reference proteome</keyword>
<dbReference type="Gene3D" id="3.30.450.20">
    <property type="entry name" value="PAS domain"/>
    <property type="match status" value="2"/>
</dbReference>
<keyword evidence="6 17" id="KW-0808">Transferase</keyword>
<name>A0ABT9Z1Y3_9BACI</name>
<dbReference type="RefSeq" id="WP_174879958.1">
    <property type="nucleotide sequence ID" value="NZ_CADEPK010000081.1"/>
</dbReference>
<dbReference type="InterPro" id="IPR010559">
    <property type="entry name" value="Sig_transdc_His_kin_internal"/>
</dbReference>
<keyword evidence="4" id="KW-1003">Cell membrane</keyword>
<dbReference type="SMART" id="SM00387">
    <property type="entry name" value="HATPase_c"/>
    <property type="match status" value="1"/>
</dbReference>
<evidence type="ECO:0000313" key="18">
    <source>
        <dbReference type="Proteomes" id="UP001232245"/>
    </source>
</evidence>
<feature type="domain" description="HAMP" evidence="16">
    <location>
        <begin position="324"/>
        <end position="376"/>
    </location>
</feature>
<evidence type="ECO:0000256" key="4">
    <source>
        <dbReference type="ARBA" id="ARBA00022475"/>
    </source>
</evidence>
<proteinExistence type="predicted"/>
<dbReference type="PROSITE" id="PS50885">
    <property type="entry name" value="HAMP"/>
    <property type="match status" value="1"/>
</dbReference>
<dbReference type="Pfam" id="PF06580">
    <property type="entry name" value="His_kinase"/>
    <property type="match status" value="1"/>
</dbReference>
<evidence type="ECO:0000313" key="17">
    <source>
        <dbReference type="EMBL" id="MDQ0226258.1"/>
    </source>
</evidence>
<dbReference type="EC" id="2.7.13.3" evidence="3"/>
<keyword evidence="8" id="KW-0547">Nucleotide-binding</keyword>
<dbReference type="CDD" id="cd06225">
    <property type="entry name" value="HAMP"/>
    <property type="match status" value="1"/>
</dbReference>
<dbReference type="PANTHER" id="PTHR34220:SF7">
    <property type="entry name" value="SENSOR HISTIDINE KINASE YPDA"/>
    <property type="match status" value="1"/>
</dbReference>
<evidence type="ECO:0000259" key="16">
    <source>
        <dbReference type="PROSITE" id="PS50885"/>
    </source>
</evidence>
<keyword evidence="5" id="KW-0597">Phosphoprotein</keyword>
<dbReference type="InterPro" id="IPR003660">
    <property type="entry name" value="HAMP_dom"/>
</dbReference>
<dbReference type="Gene3D" id="6.10.340.10">
    <property type="match status" value="1"/>
</dbReference>
<evidence type="ECO:0000256" key="7">
    <source>
        <dbReference type="ARBA" id="ARBA00022692"/>
    </source>
</evidence>
<evidence type="ECO:0000256" key="8">
    <source>
        <dbReference type="ARBA" id="ARBA00022741"/>
    </source>
</evidence>
<dbReference type="PROSITE" id="PS50109">
    <property type="entry name" value="HIS_KIN"/>
    <property type="match status" value="1"/>
</dbReference>
<sequence>MIFKKWETKGIINLPLKTKLLITYVLLTFIPMAFLGLAIYYQNIKSIEEEVGEYIPRLLKQANQNIENEISDLENLSNLIYNSSDVLKVLRGSPYQEKSALLEDKFTVENFLSNTYLDGTNSDILGAFLLSNNRTFISTKLNYEGFNFENEFLPYGEPHDFDANVKILLPHQVDLTFQGNPPYILLVKNIKDLDNRNNLGTLILAVQVNFIKEVLKDVDEEENATMWMMDQQGQIIFHTDQAKIGKVYTELNHFPLLNGSFRTTTANDRTLISVNQSHKNKWIVVHSIPLKYLTEGTDVVRNVSIIIFLVLVAITTVISIILAWTVTKPLHVLAGVMKDVEKGNLDVEIPIKSKDEVGILASSFRSMIHRIRELIKKNYQIKLNQKEAELYALQSQINPHFIYNTLETIGASVEEGEQEIVVEMVAILGKMLRYSLSNKENLVPIRNEVEHIQHYLTLQKYRFEERIQFEIDNELENKDYYTPKFILQPIVENAIKYGMQSRRMLQLSIFIKKVLEQSGKEYIEFNISDNGPGIEKNELEYLVQRLQSESWIKRDSGFGITNVHSRIVMMFGNDFGLTIESRKEEGTAMIITIPIIRKEDVERFITKYEGGDPYDED</sequence>
<evidence type="ECO:0000256" key="14">
    <source>
        <dbReference type="SAM" id="Phobius"/>
    </source>
</evidence>
<evidence type="ECO:0000256" key="2">
    <source>
        <dbReference type="ARBA" id="ARBA00004651"/>
    </source>
</evidence>
<dbReference type="GO" id="GO:0004673">
    <property type="term" value="F:protein histidine kinase activity"/>
    <property type="evidence" value="ECO:0007669"/>
    <property type="project" value="UniProtKB-EC"/>
</dbReference>
<feature type="transmembrane region" description="Helical" evidence="14">
    <location>
        <begin position="21"/>
        <end position="41"/>
    </location>
</feature>
<dbReference type="Pfam" id="PF00672">
    <property type="entry name" value="HAMP"/>
    <property type="match status" value="1"/>
</dbReference>
<keyword evidence="12" id="KW-0902">Two-component regulatory system</keyword>
<evidence type="ECO:0000256" key="1">
    <source>
        <dbReference type="ARBA" id="ARBA00000085"/>
    </source>
</evidence>
<dbReference type="InterPro" id="IPR033479">
    <property type="entry name" value="dCache_1"/>
</dbReference>
<keyword evidence="11 14" id="KW-1133">Transmembrane helix</keyword>
<evidence type="ECO:0000256" key="10">
    <source>
        <dbReference type="ARBA" id="ARBA00022840"/>
    </source>
</evidence>
<evidence type="ECO:0000256" key="11">
    <source>
        <dbReference type="ARBA" id="ARBA00022989"/>
    </source>
</evidence>
<dbReference type="SMART" id="SM00304">
    <property type="entry name" value="HAMP"/>
    <property type="match status" value="1"/>
</dbReference>
<gene>
    <name evidence="17" type="ORF">J2S02_002603</name>
</gene>
<evidence type="ECO:0000256" key="12">
    <source>
        <dbReference type="ARBA" id="ARBA00023012"/>
    </source>
</evidence>
<comment type="catalytic activity">
    <reaction evidence="1">
        <text>ATP + protein L-histidine = ADP + protein N-phospho-L-histidine.</text>
        <dbReference type="EC" id="2.7.13.3"/>
    </reaction>
</comment>
<dbReference type="InterPro" id="IPR036890">
    <property type="entry name" value="HATPase_C_sf"/>
</dbReference>
<dbReference type="Pfam" id="PF02743">
    <property type="entry name" value="dCache_1"/>
    <property type="match status" value="1"/>
</dbReference>
<evidence type="ECO:0000256" key="6">
    <source>
        <dbReference type="ARBA" id="ARBA00022679"/>
    </source>
</evidence>
<keyword evidence="13 14" id="KW-0472">Membrane</keyword>
<comment type="subcellular location">
    <subcellularLocation>
        <location evidence="2">Cell membrane</location>
        <topology evidence="2">Multi-pass membrane protein</topology>
    </subcellularLocation>
</comment>
<dbReference type="InterPro" id="IPR050640">
    <property type="entry name" value="Bact_2-comp_sensor_kinase"/>
</dbReference>
<dbReference type="Pfam" id="PF02518">
    <property type="entry name" value="HATPase_c"/>
    <property type="match status" value="1"/>
</dbReference>
<dbReference type="InterPro" id="IPR003594">
    <property type="entry name" value="HATPase_dom"/>
</dbReference>
<dbReference type="PANTHER" id="PTHR34220">
    <property type="entry name" value="SENSOR HISTIDINE KINASE YPDA"/>
    <property type="match status" value="1"/>
</dbReference>